<evidence type="ECO:0000256" key="2">
    <source>
        <dbReference type="ARBA" id="ARBA00022448"/>
    </source>
</evidence>
<dbReference type="InterPro" id="IPR000914">
    <property type="entry name" value="SBP_5_dom"/>
</dbReference>
<feature type="domain" description="Solute-binding protein family 5" evidence="4">
    <location>
        <begin position="85"/>
        <end position="444"/>
    </location>
</feature>
<dbReference type="PIRSF" id="PIRSF002741">
    <property type="entry name" value="MppA"/>
    <property type="match status" value="1"/>
</dbReference>
<evidence type="ECO:0000259" key="4">
    <source>
        <dbReference type="Pfam" id="PF00496"/>
    </source>
</evidence>
<dbReference type="Gene3D" id="3.40.190.10">
    <property type="entry name" value="Periplasmic binding protein-like II"/>
    <property type="match status" value="1"/>
</dbReference>
<dbReference type="PANTHER" id="PTHR30290:SF9">
    <property type="entry name" value="OLIGOPEPTIDE-BINDING PROTEIN APPA"/>
    <property type="match status" value="1"/>
</dbReference>
<dbReference type="EMBL" id="VBAK01000196">
    <property type="protein sequence ID" value="TMI86572.1"/>
    <property type="molecule type" value="Genomic_DNA"/>
</dbReference>
<gene>
    <name evidence="5" type="ORF">E6H00_17980</name>
</gene>
<dbReference type="Gene3D" id="3.10.105.10">
    <property type="entry name" value="Dipeptide-binding Protein, Domain 3"/>
    <property type="match status" value="1"/>
</dbReference>
<dbReference type="Proteomes" id="UP000318509">
    <property type="component" value="Unassembled WGS sequence"/>
</dbReference>
<organism evidence="5 6">
    <name type="scientific">Candidatus Segetimicrobium genomatis</name>
    <dbReference type="NCBI Taxonomy" id="2569760"/>
    <lineage>
        <taxon>Bacteria</taxon>
        <taxon>Bacillati</taxon>
        <taxon>Candidatus Sysuimicrobiota</taxon>
        <taxon>Candidatus Sysuimicrobiia</taxon>
        <taxon>Candidatus Sysuimicrobiales</taxon>
        <taxon>Candidatus Segetimicrobiaceae</taxon>
        <taxon>Candidatus Segetimicrobium</taxon>
    </lineage>
</organism>
<comment type="caution">
    <text evidence="5">The sequence shown here is derived from an EMBL/GenBank/DDBJ whole genome shotgun (WGS) entry which is preliminary data.</text>
</comment>
<dbReference type="GO" id="GO:0015833">
    <property type="term" value="P:peptide transport"/>
    <property type="evidence" value="ECO:0007669"/>
    <property type="project" value="TreeGrafter"/>
</dbReference>
<dbReference type="SUPFAM" id="SSF53850">
    <property type="entry name" value="Periplasmic binding protein-like II"/>
    <property type="match status" value="1"/>
</dbReference>
<dbReference type="InterPro" id="IPR030678">
    <property type="entry name" value="Peptide/Ni-bd"/>
</dbReference>
<evidence type="ECO:0000256" key="1">
    <source>
        <dbReference type="ARBA" id="ARBA00005695"/>
    </source>
</evidence>
<evidence type="ECO:0000313" key="5">
    <source>
        <dbReference type="EMBL" id="TMI86572.1"/>
    </source>
</evidence>
<dbReference type="PANTHER" id="PTHR30290">
    <property type="entry name" value="PERIPLASMIC BINDING COMPONENT OF ABC TRANSPORTER"/>
    <property type="match status" value="1"/>
</dbReference>
<dbReference type="Pfam" id="PF00496">
    <property type="entry name" value="SBP_bac_5"/>
    <property type="match status" value="1"/>
</dbReference>
<reference evidence="5 6" key="1">
    <citation type="journal article" date="2019" name="Nat. Microbiol.">
        <title>Mediterranean grassland soil C-N compound turnover is dependent on rainfall and depth, and is mediated by genomically divergent microorganisms.</title>
        <authorList>
            <person name="Diamond S."/>
            <person name="Andeer P.F."/>
            <person name="Li Z."/>
            <person name="Crits-Christoph A."/>
            <person name="Burstein D."/>
            <person name="Anantharaman K."/>
            <person name="Lane K.R."/>
            <person name="Thomas B.C."/>
            <person name="Pan C."/>
            <person name="Northen T.R."/>
            <person name="Banfield J.F."/>
        </authorList>
    </citation>
    <scope>NUCLEOTIDE SEQUENCE [LARGE SCALE GENOMIC DNA]</scope>
    <source>
        <strain evidence="5">NP_3</strain>
    </source>
</reference>
<keyword evidence="2" id="KW-0813">Transport</keyword>
<evidence type="ECO:0000313" key="6">
    <source>
        <dbReference type="Proteomes" id="UP000318509"/>
    </source>
</evidence>
<dbReference type="GO" id="GO:0043190">
    <property type="term" value="C:ATP-binding cassette (ABC) transporter complex"/>
    <property type="evidence" value="ECO:0007669"/>
    <property type="project" value="InterPro"/>
</dbReference>
<keyword evidence="3" id="KW-0732">Signal</keyword>
<accession>A0A537JTF5</accession>
<protein>
    <submittedName>
        <fullName evidence="5">ABC transporter substrate-binding protein</fullName>
    </submittedName>
</protein>
<dbReference type="InterPro" id="IPR039424">
    <property type="entry name" value="SBP_5"/>
</dbReference>
<dbReference type="GO" id="GO:0042597">
    <property type="term" value="C:periplasmic space"/>
    <property type="evidence" value="ECO:0007669"/>
    <property type="project" value="UniProtKB-ARBA"/>
</dbReference>
<proteinExistence type="inferred from homology"/>
<dbReference type="AlphaFoldDB" id="A0A537JTF5"/>
<name>A0A537JTF5_9BACT</name>
<sequence>MTGRIRMRRAAAGVLTLTAAAMAIGWAVGAGPLHAQENRVGGTWTIAINEEPDTLDPQKTGAAVAAQIFAFVGEPLLAKDFQSGIVPGLAESWTIGGDGREWTFRLRAGAVFHDGTPVTAAAVRASIVRALAPETKSPVAKAQLGPVVAVDALDDRTLRITLKEPFAPFMANLTDPRLSPISIKAAEAAGAGFGRAPVSEGPYTVKEWVSGHHITLARNPAFAWGPPYMHRGPAYLDQVTFRIIPDSATQVAAFESGEVSQIQIPPHDVTRLVDSKKYEVFHFLRKGVGLFLEFNTAREPFNDLRVRRAMNYAIDKDVLVKVALEGQGEPAYGPLPPSIWGYWPGIVDYAPHYDPAKAKRLFAEAGYVMGPDGLLEKAGRQLSFTVFMPPIDTWTRSAQLMQAGLRAFGVKMDIQTYEFGTLLEMLKRGEHPAELMGYTYNEPDILFVWFDSVNIGAGLNFSHYSDATLDGMIEAARRTMDTRKRAALYAGLQRYVVDKALWVPLWTNFNYIALQPTIKEARIHPDGYVFLGDAYLVKP</sequence>
<comment type="similarity">
    <text evidence="1">Belongs to the bacterial solute-binding protein 5 family.</text>
</comment>
<evidence type="ECO:0000256" key="3">
    <source>
        <dbReference type="ARBA" id="ARBA00022729"/>
    </source>
</evidence>
<dbReference type="GO" id="GO:1904680">
    <property type="term" value="F:peptide transmembrane transporter activity"/>
    <property type="evidence" value="ECO:0007669"/>
    <property type="project" value="TreeGrafter"/>
</dbReference>